<evidence type="ECO:0000256" key="1">
    <source>
        <dbReference type="SAM" id="Phobius"/>
    </source>
</evidence>
<dbReference type="PANTHER" id="PTHR35813">
    <property type="entry name" value="INNER MEMBRANE PROTEIN YBAN"/>
    <property type="match status" value="1"/>
</dbReference>
<feature type="transmembrane region" description="Helical" evidence="1">
    <location>
        <begin position="74"/>
        <end position="90"/>
    </location>
</feature>
<organism evidence="2 3">
    <name type="scientific">Aerococcus loyolae</name>
    <dbReference type="NCBI Taxonomy" id="2976809"/>
    <lineage>
        <taxon>Bacteria</taxon>
        <taxon>Bacillati</taxon>
        <taxon>Bacillota</taxon>
        <taxon>Bacilli</taxon>
        <taxon>Lactobacillales</taxon>
        <taxon>Aerococcaceae</taxon>
        <taxon>Aerococcus</taxon>
    </lineage>
</organism>
<sequence>MRYFYLILGWVAFVLGALGTFIPVLPTTPFMLLAAWAFARSSERFNEWLKSTKIYQYYGADFENGGGIPLKKKVQIILITYTVMAISIYFVPLKPVRLLIVVIGIIFGLWLFLKMPTKKESGTKVYGL</sequence>
<comment type="caution">
    <text evidence="2">The sequence shown here is derived from an EMBL/GenBank/DDBJ whole genome shotgun (WGS) entry which is preliminary data.</text>
</comment>
<dbReference type="PANTHER" id="PTHR35813:SF1">
    <property type="entry name" value="INNER MEMBRANE PROTEIN YBAN"/>
    <property type="match status" value="1"/>
</dbReference>
<dbReference type="PIRSF" id="PIRSF016789">
    <property type="entry name" value="DUF454"/>
    <property type="match status" value="1"/>
</dbReference>
<dbReference type="InterPro" id="IPR007401">
    <property type="entry name" value="DUF454"/>
</dbReference>
<reference evidence="2" key="1">
    <citation type="submission" date="2024-05" db="EMBL/GenBank/DDBJ databases">
        <title>Aerococcus urinae taxonomy study.</title>
        <authorList>
            <person name="Christensen J."/>
            <person name="Senneby E."/>
        </authorList>
    </citation>
    <scope>NUCLEOTIDE SEQUENCE</scope>
    <source>
        <strain evidence="2">CDC-3352-U95</strain>
    </source>
</reference>
<protein>
    <submittedName>
        <fullName evidence="2">YbaN family protein</fullName>
    </submittedName>
</protein>
<keyword evidence="1" id="KW-0472">Membrane</keyword>
<dbReference type="Proteomes" id="UP001072007">
    <property type="component" value="Unassembled WGS sequence"/>
</dbReference>
<name>A0ABT4BZ26_9LACT</name>
<proteinExistence type="predicted"/>
<gene>
    <name evidence="2" type="ORF">ODY23_04195</name>
</gene>
<keyword evidence="1" id="KW-1133">Transmembrane helix</keyword>
<feature type="transmembrane region" description="Helical" evidence="1">
    <location>
        <begin position="96"/>
        <end position="113"/>
    </location>
</feature>
<keyword evidence="3" id="KW-1185">Reference proteome</keyword>
<dbReference type="Pfam" id="PF04304">
    <property type="entry name" value="DUF454"/>
    <property type="match status" value="1"/>
</dbReference>
<evidence type="ECO:0000313" key="3">
    <source>
        <dbReference type="Proteomes" id="UP001072007"/>
    </source>
</evidence>
<keyword evidence="1" id="KW-0812">Transmembrane</keyword>
<dbReference type="EMBL" id="JAOTMD010000005">
    <property type="protein sequence ID" value="MCY3025517.1"/>
    <property type="molecule type" value="Genomic_DNA"/>
</dbReference>
<evidence type="ECO:0000313" key="2">
    <source>
        <dbReference type="EMBL" id="MCY3025517.1"/>
    </source>
</evidence>
<dbReference type="RefSeq" id="WP_267994577.1">
    <property type="nucleotide sequence ID" value="NZ_JAOTMD010000005.1"/>
</dbReference>
<accession>A0ABT4BZ26</accession>
<dbReference type="GeneID" id="86970694"/>
<feature type="transmembrane region" description="Helical" evidence="1">
    <location>
        <begin position="6"/>
        <end position="39"/>
    </location>
</feature>